<dbReference type="Proteomes" id="UP000603865">
    <property type="component" value="Unassembled WGS sequence"/>
</dbReference>
<evidence type="ECO:0000313" key="2">
    <source>
        <dbReference type="Proteomes" id="UP000603865"/>
    </source>
</evidence>
<proteinExistence type="predicted"/>
<comment type="caution">
    <text evidence="1">The sequence shown here is derived from an EMBL/GenBank/DDBJ whole genome shotgun (WGS) entry which is preliminary data.</text>
</comment>
<accession>A0A918BV21</accession>
<organism evidence="1 2">
    <name type="scientific">Deinococcus ruber</name>
    <dbReference type="NCBI Taxonomy" id="1848197"/>
    <lineage>
        <taxon>Bacteria</taxon>
        <taxon>Thermotogati</taxon>
        <taxon>Deinococcota</taxon>
        <taxon>Deinococci</taxon>
        <taxon>Deinococcales</taxon>
        <taxon>Deinococcaceae</taxon>
        <taxon>Deinococcus</taxon>
    </lineage>
</organism>
<reference evidence="1" key="1">
    <citation type="journal article" date="2014" name="Int. J. Syst. Evol. Microbiol.">
        <title>Complete genome sequence of Corynebacterium casei LMG S-19264T (=DSM 44701T), isolated from a smear-ripened cheese.</title>
        <authorList>
            <consortium name="US DOE Joint Genome Institute (JGI-PGF)"/>
            <person name="Walter F."/>
            <person name="Albersmeier A."/>
            <person name="Kalinowski J."/>
            <person name="Ruckert C."/>
        </authorList>
    </citation>
    <scope>NUCLEOTIDE SEQUENCE</scope>
    <source>
        <strain evidence="1">JCM 31311</strain>
    </source>
</reference>
<dbReference type="EMBL" id="BMQL01000001">
    <property type="protein sequence ID" value="GGQ92134.1"/>
    <property type="molecule type" value="Genomic_DNA"/>
</dbReference>
<dbReference type="AlphaFoldDB" id="A0A918BV21"/>
<name>A0A918BV21_9DEIO</name>
<keyword evidence="2" id="KW-1185">Reference proteome</keyword>
<reference evidence="1" key="2">
    <citation type="submission" date="2020-09" db="EMBL/GenBank/DDBJ databases">
        <authorList>
            <person name="Sun Q."/>
            <person name="Ohkuma M."/>
        </authorList>
    </citation>
    <scope>NUCLEOTIDE SEQUENCE</scope>
    <source>
        <strain evidence="1">JCM 31311</strain>
    </source>
</reference>
<protein>
    <submittedName>
        <fullName evidence="1">Uncharacterized protein</fullName>
    </submittedName>
</protein>
<evidence type="ECO:0000313" key="1">
    <source>
        <dbReference type="EMBL" id="GGQ92134.1"/>
    </source>
</evidence>
<sequence>MSYLKNMVSDGFLAASEAFLRQSAGKAWSGGLQLDMFYDHAEVTRRLIEELGGRAFRDLNYDAMQGAGALIEAYLLAFDQEDDTALDQIDTDARAWIKGLPAEALEAEEGRTDL</sequence>
<gene>
    <name evidence="1" type="ORF">GCM10008957_00050</name>
</gene>